<feature type="region of interest" description="Disordered" evidence="9">
    <location>
        <begin position="192"/>
        <end position="231"/>
    </location>
</feature>
<dbReference type="GO" id="GO:0008270">
    <property type="term" value="F:zinc ion binding"/>
    <property type="evidence" value="ECO:0007669"/>
    <property type="project" value="UniProtKB-KW"/>
</dbReference>
<keyword evidence="5" id="KW-0007">Acetylation</keyword>
<dbReference type="PANTHER" id="PTHR16295:SF19">
    <property type="entry name" value="TRAF-TYPE ZINC FINGER DOMAIN-CONTAINING PROTEIN 1"/>
    <property type="match status" value="1"/>
</dbReference>
<reference evidence="11" key="2">
    <citation type="submission" date="2025-09" db="UniProtKB">
        <authorList>
            <consortium name="Ensembl"/>
        </authorList>
    </citation>
    <scope>IDENTIFICATION</scope>
</reference>
<keyword evidence="4 8" id="KW-0862">Zinc</keyword>
<protein>
    <recommendedName>
        <fullName evidence="7">TRAF-type zinc finger domain-containing protein 1</fullName>
    </recommendedName>
</protein>
<dbReference type="AlphaFoldDB" id="A0A8C6YGF5"/>
<evidence type="ECO:0000256" key="4">
    <source>
        <dbReference type="ARBA" id="ARBA00022833"/>
    </source>
</evidence>
<dbReference type="InterPro" id="IPR013083">
    <property type="entry name" value="Znf_RING/FYVE/PHD"/>
</dbReference>
<dbReference type="InterPro" id="IPR049439">
    <property type="entry name" value="TRAFD1-XIAF1_Znf"/>
</dbReference>
<dbReference type="Ensembl" id="ENSNNAT00000028697.1">
    <property type="protein sequence ID" value="ENSNNAP00000027393.1"/>
    <property type="gene ID" value="ENSNNAG00000017730.1"/>
</dbReference>
<dbReference type="PROSITE" id="PS50145">
    <property type="entry name" value="ZF_TRAF"/>
    <property type="match status" value="1"/>
</dbReference>
<evidence type="ECO:0000313" key="12">
    <source>
        <dbReference type="Proteomes" id="UP000694559"/>
    </source>
</evidence>
<keyword evidence="2 8" id="KW-0479">Metal-binding</keyword>
<dbReference type="PANTHER" id="PTHR16295">
    <property type="entry name" value="TRAF-TYPE ZINC FINGER PROTEIN-RELATED"/>
    <property type="match status" value="1"/>
</dbReference>
<dbReference type="OrthoDB" id="193703at2759"/>
<dbReference type="GO" id="GO:0005739">
    <property type="term" value="C:mitochondrion"/>
    <property type="evidence" value="ECO:0007669"/>
    <property type="project" value="TreeGrafter"/>
</dbReference>
<dbReference type="Proteomes" id="UP000694559">
    <property type="component" value="Unplaced"/>
</dbReference>
<feature type="compositionally biased region" description="Basic and acidic residues" evidence="9">
    <location>
        <begin position="213"/>
        <end position="224"/>
    </location>
</feature>
<dbReference type="Gene3D" id="3.30.40.10">
    <property type="entry name" value="Zinc/RING finger domain, C3HC4 (zinc finger)"/>
    <property type="match status" value="2"/>
</dbReference>
<dbReference type="GeneTree" id="ENSGT00530000063869"/>
<evidence type="ECO:0000259" key="10">
    <source>
        <dbReference type="PROSITE" id="PS50145"/>
    </source>
</evidence>
<dbReference type="InterPro" id="IPR051986">
    <property type="entry name" value="Innate_Immune_Apopt_Reg"/>
</dbReference>
<feature type="domain" description="TRAF-type" evidence="10">
    <location>
        <begin position="29"/>
        <end position="104"/>
    </location>
</feature>
<evidence type="ECO:0000256" key="8">
    <source>
        <dbReference type="PROSITE-ProRule" id="PRU00207"/>
    </source>
</evidence>
<keyword evidence="3 8" id="KW-0863">Zinc-finger</keyword>
<evidence type="ECO:0000256" key="2">
    <source>
        <dbReference type="ARBA" id="ARBA00022723"/>
    </source>
</evidence>
<dbReference type="FunFam" id="3.30.40.10:FF:000378">
    <property type="entry name" value="TRAF-type zinc finger domain-containing 1"/>
    <property type="match status" value="1"/>
</dbReference>
<dbReference type="GO" id="GO:0045824">
    <property type="term" value="P:negative regulation of innate immune response"/>
    <property type="evidence" value="ECO:0007669"/>
    <property type="project" value="TreeGrafter"/>
</dbReference>
<name>A0A8C6YGF5_NAJNA</name>
<accession>A0A8C6YGF5</accession>
<sequence length="263" mass="29874">MAAVAEQESETQLCNNCQKEIPLANFTIHEIHCSRNIGVCPLCKESFPKAEMRTHQEQEHAQIVCKCSRRMDRGLLQDHVAFECPLRPVACQHCDIELAFCKLQDHEDYCGARTERCGRCNRNIMLRELKTHPIDCGEKAGRGEPGGQAKPPFNPEAPWQNVQTIRNILQPDSAGESPLRGNRFLESQMQSWVSGDQLPRESSWRNRGPSQPDRSRARLEKEAPRLPVDGESDYNLDYLLALSLQQENSFSQPSVAELHREQA</sequence>
<evidence type="ECO:0000256" key="9">
    <source>
        <dbReference type="SAM" id="MobiDB-lite"/>
    </source>
</evidence>
<comment type="function">
    <text evidence="6">Negative feedback regulator that controls excessive innate immune responses. Regulates both Toll-like receptor 4 (TLR4) and DDX58/RIG1-like helicases (RLH) pathways. May inhibit the LTR pathway by direct interaction with TRAF6 and attenuation of NF-kappa-B activation. May negatively regulate the RLH pathway downstream from MAVS and upstream of NF-kappa-B and IRF3.</text>
</comment>
<feature type="zinc finger region" description="TRAF-type" evidence="8">
    <location>
        <begin position="29"/>
        <end position="104"/>
    </location>
</feature>
<evidence type="ECO:0000256" key="1">
    <source>
        <dbReference type="ARBA" id="ARBA00022553"/>
    </source>
</evidence>
<feature type="region of interest" description="Disordered" evidence="9">
    <location>
        <begin position="135"/>
        <end position="158"/>
    </location>
</feature>
<keyword evidence="1" id="KW-0597">Phosphoprotein</keyword>
<reference evidence="11" key="1">
    <citation type="submission" date="2025-08" db="UniProtKB">
        <authorList>
            <consortium name="Ensembl"/>
        </authorList>
    </citation>
    <scope>IDENTIFICATION</scope>
</reference>
<evidence type="ECO:0000256" key="6">
    <source>
        <dbReference type="ARBA" id="ARBA00037636"/>
    </source>
</evidence>
<dbReference type="InterPro" id="IPR001293">
    <property type="entry name" value="Znf_TRAF"/>
</dbReference>
<organism evidence="11 12">
    <name type="scientific">Naja naja</name>
    <name type="common">Indian cobra</name>
    <dbReference type="NCBI Taxonomy" id="35670"/>
    <lineage>
        <taxon>Eukaryota</taxon>
        <taxon>Metazoa</taxon>
        <taxon>Chordata</taxon>
        <taxon>Craniata</taxon>
        <taxon>Vertebrata</taxon>
        <taxon>Euteleostomi</taxon>
        <taxon>Lepidosauria</taxon>
        <taxon>Squamata</taxon>
        <taxon>Bifurcata</taxon>
        <taxon>Unidentata</taxon>
        <taxon>Episquamata</taxon>
        <taxon>Toxicofera</taxon>
        <taxon>Serpentes</taxon>
        <taxon>Colubroidea</taxon>
        <taxon>Elapidae</taxon>
        <taxon>Elapinae</taxon>
        <taxon>Naja</taxon>
    </lineage>
</organism>
<dbReference type="Pfam" id="PF21366">
    <property type="entry name" value="TRAFD1-XIAF1_ZnF"/>
    <property type="match status" value="1"/>
</dbReference>
<evidence type="ECO:0000256" key="7">
    <source>
        <dbReference type="ARBA" id="ARBA00040410"/>
    </source>
</evidence>
<proteinExistence type="predicted"/>
<evidence type="ECO:0000256" key="3">
    <source>
        <dbReference type="ARBA" id="ARBA00022771"/>
    </source>
</evidence>
<keyword evidence="12" id="KW-1185">Reference proteome</keyword>
<evidence type="ECO:0000256" key="5">
    <source>
        <dbReference type="ARBA" id="ARBA00022990"/>
    </source>
</evidence>
<evidence type="ECO:0000313" key="11">
    <source>
        <dbReference type="Ensembl" id="ENSNNAP00000027393.1"/>
    </source>
</evidence>